<protein>
    <recommendedName>
        <fullName evidence="4">Secreted protein</fullName>
    </recommendedName>
</protein>
<reference evidence="2 3" key="1">
    <citation type="journal article" date="2020" name="Syst. Appl. Microbiol.">
        <title>Arthrospiribacter ruber gen. nov., sp. nov., a novel bacterium isolated from Arthrospira cultures.</title>
        <authorList>
            <person name="Waleron M."/>
            <person name="Misztak A."/>
            <person name="Waleron M.M."/>
            <person name="Furmaniak M."/>
            <person name="Mrozik A."/>
            <person name="Waleron K."/>
        </authorList>
    </citation>
    <scope>NUCLEOTIDE SEQUENCE [LARGE SCALE GENOMIC DNA]</scope>
    <source>
        <strain evidence="2 3">DPMB0001</strain>
    </source>
</reference>
<evidence type="ECO:0008006" key="4">
    <source>
        <dbReference type="Google" id="ProtNLM"/>
    </source>
</evidence>
<feature type="chain" id="PRO_5036848061" description="Secreted protein" evidence="1">
    <location>
        <begin position="23"/>
        <end position="69"/>
    </location>
</feature>
<name>A0A951J5C6_9BACT</name>
<organism evidence="2 3">
    <name type="scientific">Arthrospiribacter ruber</name>
    <dbReference type="NCBI Taxonomy" id="2487934"/>
    <lineage>
        <taxon>Bacteria</taxon>
        <taxon>Pseudomonadati</taxon>
        <taxon>Bacteroidota</taxon>
        <taxon>Cytophagia</taxon>
        <taxon>Cytophagales</taxon>
        <taxon>Cyclobacteriaceae</taxon>
        <taxon>Arthrospiribacter</taxon>
    </lineage>
</organism>
<evidence type="ECO:0000256" key="1">
    <source>
        <dbReference type="SAM" id="SignalP"/>
    </source>
</evidence>
<feature type="signal peptide" evidence="1">
    <location>
        <begin position="1"/>
        <end position="22"/>
    </location>
</feature>
<keyword evidence="3" id="KW-1185">Reference proteome</keyword>
<keyword evidence="1" id="KW-0732">Signal</keyword>
<accession>A0A951J5C6</accession>
<gene>
    <name evidence="2" type="ORF">EGN73_20390</name>
</gene>
<comment type="caution">
    <text evidence="2">The sequence shown here is derived from an EMBL/GenBank/DDBJ whole genome shotgun (WGS) entry which is preliminary data.</text>
</comment>
<dbReference type="EMBL" id="RPHB01000012">
    <property type="protein sequence ID" value="MBW3470153.1"/>
    <property type="molecule type" value="Genomic_DNA"/>
</dbReference>
<evidence type="ECO:0000313" key="3">
    <source>
        <dbReference type="Proteomes" id="UP000727490"/>
    </source>
</evidence>
<sequence length="69" mass="7175">MKKLLFLFSVLMMTICITSLLANDESLPGDNPDLMTAAAVQIKNGNGDVIGTSCVHCDAGGSCLVVTCL</sequence>
<evidence type="ECO:0000313" key="2">
    <source>
        <dbReference type="EMBL" id="MBW3470153.1"/>
    </source>
</evidence>
<dbReference type="AlphaFoldDB" id="A0A951J5C6"/>
<dbReference type="RefSeq" id="WP_219293795.1">
    <property type="nucleotide sequence ID" value="NZ_RPHB01000012.1"/>
</dbReference>
<dbReference type="Proteomes" id="UP000727490">
    <property type="component" value="Unassembled WGS sequence"/>
</dbReference>
<proteinExistence type="predicted"/>